<dbReference type="AlphaFoldDB" id="A0A6V7R3J9"/>
<gene>
    <name evidence="1" type="ORF">JEODO184_00334</name>
</gene>
<dbReference type="Pfam" id="PF07799">
    <property type="entry name" value="DUF1643"/>
    <property type="match status" value="1"/>
</dbReference>
<dbReference type="InterPro" id="IPR012441">
    <property type="entry name" value="DUF1643"/>
</dbReference>
<proteinExistence type="predicted"/>
<dbReference type="EMBL" id="CAJEWD010000003">
    <property type="protein sequence ID" value="CAD2071645.1"/>
    <property type="molecule type" value="Genomic_DNA"/>
</dbReference>
<evidence type="ECO:0008006" key="3">
    <source>
        <dbReference type="Google" id="ProtNLM"/>
    </source>
</evidence>
<name>A0A6V7R3J9_9STAP</name>
<organism evidence="1 2">
    <name type="scientific">Jeotgalicoccus meleagridis</name>
    <dbReference type="NCBI Taxonomy" id="2759181"/>
    <lineage>
        <taxon>Bacteria</taxon>
        <taxon>Bacillati</taxon>
        <taxon>Bacillota</taxon>
        <taxon>Bacilli</taxon>
        <taxon>Bacillales</taxon>
        <taxon>Staphylococcaceae</taxon>
        <taxon>Jeotgalicoccus</taxon>
    </lineage>
</organism>
<evidence type="ECO:0000313" key="2">
    <source>
        <dbReference type="Proteomes" id="UP000589351"/>
    </source>
</evidence>
<comment type="caution">
    <text evidence="1">The sequence shown here is derived from an EMBL/GenBank/DDBJ whole genome shotgun (WGS) entry which is preliminary data.</text>
</comment>
<dbReference type="RefSeq" id="WP_185124886.1">
    <property type="nucleotide sequence ID" value="NZ_CAJEWD010000003.1"/>
</dbReference>
<protein>
    <recommendedName>
        <fullName evidence="3">DUF1643 domain-containing protein</fullName>
    </recommendedName>
</protein>
<dbReference type="Proteomes" id="UP000589351">
    <property type="component" value="Unassembled WGS sequence"/>
</dbReference>
<evidence type="ECO:0000313" key="1">
    <source>
        <dbReference type="EMBL" id="CAD2071645.1"/>
    </source>
</evidence>
<reference evidence="1 2" key="1">
    <citation type="submission" date="2020-07" db="EMBL/GenBank/DDBJ databases">
        <authorList>
            <person name="Criscuolo A."/>
        </authorList>
    </citation>
    <scope>NUCLEOTIDE SEQUENCE [LARGE SCALE GENOMIC DNA]</scope>
    <source>
        <strain evidence="1">CIP111649</strain>
    </source>
</reference>
<accession>A0A6V7R3J9</accession>
<keyword evidence="2" id="KW-1185">Reference proteome</keyword>
<sequence length="174" mass="19881">MKSLKSVLRSEGIFSEDDVHRLSLKKTWNTKQPMVTVITKYPRFEGGVKIDLTTQLIVNNASEMGYGGVYLMNLFTNVNINDAVDDIEVLTHEDADNYLLKAIEDSNDIILAWGSSSSKITSHRIEEVHHLLKDFSDKVKMLMNPSTKKISHPLNPKSRSFWMVEQLKELQKET</sequence>